<dbReference type="OrthoDB" id="2013972at2759"/>
<comment type="caution">
    <text evidence="5">The sequence shown here is derived from an EMBL/GenBank/DDBJ whole genome shotgun (WGS) entry which is preliminary data.</text>
</comment>
<evidence type="ECO:0000256" key="1">
    <source>
        <dbReference type="ARBA" id="ARBA00022603"/>
    </source>
</evidence>
<keyword evidence="4" id="KW-0735">Signal-anchor</keyword>
<dbReference type="EMBL" id="JADGMS010000005">
    <property type="protein sequence ID" value="KAF9682235.1"/>
    <property type="molecule type" value="Genomic_DNA"/>
</dbReference>
<evidence type="ECO:0000256" key="4">
    <source>
        <dbReference type="RuleBase" id="RU366043"/>
    </source>
</evidence>
<evidence type="ECO:0000256" key="3">
    <source>
        <dbReference type="ARBA" id="ARBA00023180"/>
    </source>
</evidence>
<dbReference type="GO" id="GO:0008168">
    <property type="term" value="F:methyltransferase activity"/>
    <property type="evidence" value="ECO:0007669"/>
    <property type="project" value="UniProtKB-UniRule"/>
</dbReference>
<keyword evidence="4" id="KW-0812">Transmembrane</keyword>
<dbReference type="GO" id="GO:0005768">
    <property type="term" value="C:endosome"/>
    <property type="evidence" value="ECO:0007669"/>
    <property type="project" value="TreeGrafter"/>
</dbReference>
<dbReference type="AlphaFoldDB" id="A0A835MYU4"/>
<dbReference type="GO" id="GO:0032259">
    <property type="term" value="P:methylation"/>
    <property type="evidence" value="ECO:0007669"/>
    <property type="project" value="UniProtKB-KW"/>
</dbReference>
<gene>
    <name evidence="5" type="ORF">SADUNF_Sadunf05G0087800</name>
</gene>
<keyword evidence="2 4" id="KW-0808">Transferase</keyword>
<evidence type="ECO:0000313" key="5">
    <source>
        <dbReference type="EMBL" id="KAF9682235.1"/>
    </source>
</evidence>
<dbReference type="PANTHER" id="PTHR10108">
    <property type="entry name" value="SAM-DEPENDENT METHYLTRANSFERASE"/>
    <property type="match status" value="1"/>
</dbReference>
<keyword evidence="6" id="KW-1185">Reference proteome</keyword>
<dbReference type="GO" id="GO:0016020">
    <property type="term" value="C:membrane"/>
    <property type="evidence" value="ECO:0007669"/>
    <property type="project" value="UniProtKB-SubCell"/>
</dbReference>
<comment type="subcellular location">
    <subcellularLocation>
        <location evidence="4">Membrane</location>
        <topology evidence="4">Single-pass type II membrane protein</topology>
    </subcellularLocation>
</comment>
<evidence type="ECO:0000256" key="2">
    <source>
        <dbReference type="ARBA" id="ARBA00022679"/>
    </source>
</evidence>
<keyword evidence="3 4" id="KW-0325">Glycoprotein</keyword>
<protein>
    <recommendedName>
        <fullName evidence="4">Methyltransferase</fullName>
        <ecNumber evidence="4">2.1.1.-</ecNumber>
    </recommendedName>
</protein>
<evidence type="ECO:0000313" key="6">
    <source>
        <dbReference type="Proteomes" id="UP000657918"/>
    </source>
</evidence>
<organism evidence="5 6">
    <name type="scientific">Salix dunnii</name>
    <dbReference type="NCBI Taxonomy" id="1413687"/>
    <lineage>
        <taxon>Eukaryota</taxon>
        <taxon>Viridiplantae</taxon>
        <taxon>Streptophyta</taxon>
        <taxon>Embryophyta</taxon>
        <taxon>Tracheophyta</taxon>
        <taxon>Spermatophyta</taxon>
        <taxon>Magnoliopsida</taxon>
        <taxon>eudicotyledons</taxon>
        <taxon>Gunneridae</taxon>
        <taxon>Pentapetalae</taxon>
        <taxon>rosids</taxon>
        <taxon>fabids</taxon>
        <taxon>Malpighiales</taxon>
        <taxon>Salicaceae</taxon>
        <taxon>Saliceae</taxon>
        <taxon>Salix</taxon>
    </lineage>
</organism>
<dbReference type="EC" id="2.1.1.-" evidence="4"/>
<sequence>MVILVSHFQPCMHCVPVSKTERGVKWLEDWPQRLQMPLSWLNNSHMGIYGKPAPHDFATYYEHWKHVVSNSYMKALGISWSNVRNVMDMRAIYREFATALKDMKIWVFTFVNTTSLDTLPIIYERGLFGIYQDWCESFSTYPRTYDLLHANYLFSNLKKRCQLAPVLAEVDRIVRPGDKSSAIGEVENLLKSLHWEVHLSFSKDQEGLLRA</sequence>
<comment type="similarity">
    <text evidence="4">Belongs to the methyltransferase superfamily.</text>
</comment>
<reference evidence="5 6" key="1">
    <citation type="submission" date="2020-10" db="EMBL/GenBank/DDBJ databases">
        <title>Plant Genome Project.</title>
        <authorList>
            <person name="Zhang R.-G."/>
        </authorList>
    </citation>
    <scope>NUCLEOTIDE SEQUENCE [LARGE SCALE GENOMIC DNA]</scope>
    <source>
        <strain evidence="5">FAFU-HL-1</strain>
        <tissue evidence="5">Leaf</tissue>
    </source>
</reference>
<accession>A0A835MYU4</accession>
<dbReference type="InterPro" id="IPR004159">
    <property type="entry name" value="Put_SAM_MeTrfase"/>
</dbReference>
<keyword evidence="1 4" id="KW-0489">Methyltransferase</keyword>
<dbReference type="GO" id="GO:0005802">
    <property type="term" value="C:trans-Golgi network"/>
    <property type="evidence" value="ECO:0007669"/>
    <property type="project" value="TreeGrafter"/>
</dbReference>
<name>A0A835MYU4_9ROSI</name>
<dbReference type="PANTHER" id="PTHR10108:SF1077">
    <property type="entry name" value="METHYLTRANSFERASE PMT27-RELATED"/>
    <property type="match status" value="1"/>
</dbReference>
<proteinExistence type="inferred from homology"/>
<dbReference type="Proteomes" id="UP000657918">
    <property type="component" value="Unassembled WGS sequence"/>
</dbReference>
<dbReference type="Pfam" id="PF03141">
    <property type="entry name" value="Methyltransf_29"/>
    <property type="match status" value="1"/>
</dbReference>